<comment type="similarity">
    <text evidence="1">Belongs to the PEP-utilizing enzyme family.</text>
</comment>
<dbReference type="Proteomes" id="UP000178873">
    <property type="component" value="Unassembled WGS sequence"/>
</dbReference>
<evidence type="ECO:0000256" key="3">
    <source>
        <dbReference type="ARBA" id="ARBA00022840"/>
    </source>
</evidence>
<evidence type="ECO:0000259" key="4">
    <source>
        <dbReference type="Pfam" id="PF00391"/>
    </source>
</evidence>
<dbReference type="Pfam" id="PF00391">
    <property type="entry name" value="PEP-utilizers"/>
    <property type="match status" value="1"/>
</dbReference>
<accession>A0A1G2M3M2</accession>
<reference evidence="5 6" key="1">
    <citation type="journal article" date="2016" name="Nat. Commun.">
        <title>Thousands of microbial genomes shed light on interconnected biogeochemical processes in an aquifer system.</title>
        <authorList>
            <person name="Anantharaman K."/>
            <person name="Brown C.T."/>
            <person name="Hug L.A."/>
            <person name="Sharon I."/>
            <person name="Castelle C.J."/>
            <person name="Probst A.J."/>
            <person name="Thomas B.C."/>
            <person name="Singh A."/>
            <person name="Wilkins M.J."/>
            <person name="Karaoz U."/>
            <person name="Brodie E.L."/>
            <person name="Williams K.H."/>
            <person name="Hubbard S.S."/>
            <person name="Banfield J.F."/>
        </authorList>
    </citation>
    <scope>NUCLEOTIDE SEQUENCE [LARGE SCALE GENOMIC DNA]</scope>
</reference>
<keyword evidence="2" id="KW-0547">Nucleotide-binding</keyword>
<dbReference type="AlphaFoldDB" id="A0A1G2M3M2"/>
<comment type="caution">
    <text evidence="5">The sequence shown here is derived from an EMBL/GenBank/DDBJ whole genome shotgun (WGS) entry which is preliminary data.</text>
</comment>
<feature type="domain" description="PEP-utilising enzyme mobile" evidence="4">
    <location>
        <begin position="376"/>
        <end position="446"/>
    </location>
</feature>
<dbReference type="InterPro" id="IPR006319">
    <property type="entry name" value="PEP_synth"/>
</dbReference>
<dbReference type="PANTHER" id="PTHR43030:SF1">
    <property type="entry name" value="PHOSPHOENOLPYRUVATE SYNTHASE"/>
    <property type="match status" value="1"/>
</dbReference>
<dbReference type="GO" id="GO:0008986">
    <property type="term" value="F:pyruvate, water dikinase activity"/>
    <property type="evidence" value="ECO:0007669"/>
    <property type="project" value="InterPro"/>
</dbReference>
<dbReference type="EMBL" id="MHRF01000013">
    <property type="protein sequence ID" value="OHA17699.1"/>
    <property type="molecule type" value="Genomic_DNA"/>
</dbReference>
<evidence type="ECO:0000256" key="1">
    <source>
        <dbReference type="ARBA" id="ARBA00007837"/>
    </source>
</evidence>
<evidence type="ECO:0000313" key="5">
    <source>
        <dbReference type="EMBL" id="OHA17699.1"/>
    </source>
</evidence>
<proteinExistence type="inferred from homology"/>
<dbReference type="GO" id="GO:0005524">
    <property type="term" value="F:ATP binding"/>
    <property type="evidence" value="ECO:0007669"/>
    <property type="project" value="UniProtKB-KW"/>
</dbReference>
<dbReference type="InterPro" id="IPR018274">
    <property type="entry name" value="PEP_util_AS"/>
</dbReference>
<gene>
    <name evidence="5" type="ORF">A2664_03725</name>
</gene>
<evidence type="ECO:0000256" key="2">
    <source>
        <dbReference type="ARBA" id="ARBA00022741"/>
    </source>
</evidence>
<sequence length="453" mass="52039">MIEKLSEEIFNKIKTVEWDPAVTRFGFLQSKAIVMEALMQPQEIASGVILKYVNTLWVQDKYLIDLKDTQLFSDKFREAFSKDIEWPLTVVKKFDKFAEENNRFIHEVKFLEDSSLPDLISLFKRYISVLKTIQGFYVFAMPLTNFCEKELSKERPDILEYSYSYKKLDVDYINESIRNLKKLEMQGKLTDKEIQSHLEKFAWIKTSYNLIENYTEEDLRAELKSEVGSNELKPSPEKHFLLTGLQVGIFCRNRIKESSQQIWFAFRPLAQLLAQKLKADLPSFYTLTYQEVLAGFADEALPDKKVIQERREGFAHGFLNSEEILLTGKDYQKIRAYFESPIQEDIKEIKGQIACKGKVTGIAKVIMGHKDFGKLNHGDILVTNMTTPDYMVILKKSAAIVTDEGGLSCHAAIVSREFNIPCVMGTKNATKVLKDGDLIEVDADKGVVKILKK</sequence>
<keyword evidence="3" id="KW-0067">ATP-binding</keyword>
<dbReference type="InterPro" id="IPR036637">
    <property type="entry name" value="Phosphohistidine_dom_sf"/>
</dbReference>
<dbReference type="InterPro" id="IPR008279">
    <property type="entry name" value="PEP-util_enz_mobile_dom"/>
</dbReference>
<dbReference type="Gene3D" id="3.50.30.10">
    <property type="entry name" value="Phosphohistidine domain"/>
    <property type="match status" value="1"/>
</dbReference>
<name>A0A1G2M3M2_9BACT</name>
<organism evidence="5 6">
    <name type="scientific">Candidatus Taylorbacteria bacterium RIFCSPHIGHO2_01_FULL_46_22b</name>
    <dbReference type="NCBI Taxonomy" id="1802301"/>
    <lineage>
        <taxon>Bacteria</taxon>
        <taxon>Candidatus Tayloriibacteriota</taxon>
    </lineage>
</organism>
<protein>
    <recommendedName>
        <fullName evidence="4">PEP-utilising enzyme mobile domain-containing protein</fullName>
    </recommendedName>
</protein>
<dbReference type="SUPFAM" id="SSF52009">
    <property type="entry name" value="Phosphohistidine domain"/>
    <property type="match status" value="1"/>
</dbReference>
<dbReference type="STRING" id="1802301.A2664_03725"/>
<dbReference type="PROSITE" id="PS00370">
    <property type="entry name" value="PEP_ENZYMES_PHOS_SITE"/>
    <property type="match status" value="1"/>
</dbReference>
<evidence type="ECO:0000313" key="6">
    <source>
        <dbReference type="Proteomes" id="UP000178873"/>
    </source>
</evidence>
<dbReference type="PANTHER" id="PTHR43030">
    <property type="entry name" value="PHOSPHOENOLPYRUVATE SYNTHASE"/>
    <property type="match status" value="1"/>
</dbReference>